<proteinExistence type="predicted"/>
<gene>
    <name evidence="1" type="ORF">FHY67_12025</name>
</gene>
<evidence type="ECO:0000313" key="2">
    <source>
        <dbReference type="Proteomes" id="UP000314285"/>
    </source>
</evidence>
<dbReference type="Proteomes" id="UP000314285">
    <property type="component" value="Unassembled WGS sequence"/>
</dbReference>
<evidence type="ECO:0000313" key="1">
    <source>
        <dbReference type="EMBL" id="TNX86606.1"/>
    </source>
</evidence>
<name>A0A8H2JYB7_ACIRA</name>
<dbReference type="Pfam" id="PF20375">
    <property type="entry name" value="DUF6670"/>
    <property type="match status" value="1"/>
</dbReference>
<accession>A0A8H2JYB7</accession>
<protein>
    <submittedName>
        <fullName evidence="1">Uncharacterized protein</fullName>
    </submittedName>
</protein>
<dbReference type="EMBL" id="VFBM01000010">
    <property type="protein sequence ID" value="TNX86606.1"/>
    <property type="molecule type" value="Genomic_DNA"/>
</dbReference>
<sequence>MVKLITSLNQSQQLNPKSFSKLNLAYHPPKGRFKIIHQGLILPNLPAPFHYLNFISLIGQPRIPVFFNQSAILEQALDTATVLVSSSPHMVGQLKSYSIKEQCLFNSDNFSFADIDQVSGELPALRIKHQSPEFSIDLNVVTLPVLSQFIKIKWGLFEHWSLLCQCKGEVYYQEQRYLIEGTGSFEYARAANIPVITWCFFTYQVINLSPSLQVLLLQIRNNFNQLVQSHLYVRDIAGDMELHDKNVIFKVDRVYPKVTTPNGKEMYLPREFSWCVEHEGQILFELHAQSRGDFKFGLAAGYVGSFRYQAHWEGESYEGESGYIEYIDCRPLRWQEKNEQDKILDQLSVAEPCILKK</sequence>
<dbReference type="AlphaFoldDB" id="A0A8H2JYB7"/>
<comment type="caution">
    <text evidence="1">The sequence shown here is derived from an EMBL/GenBank/DDBJ whole genome shotgun (WGS) entry which is preliminary data.</text>
</comment>
<dbReference type="RefSeq" id="WP_034669948.1">
    <property type="nucleotide sequence ID" value="NZ_CP027365.1"/>
</dbReference>
<reference evidence="1 2" key="1">
    <citation type="submission" date="2019-06" db="EMBL/GenBank/DDBJ databases">
        <title>Genome of Acinetobacter radioresistens APH1, a phenol degrading strain.</title>
        <authorList>
            <person name="Liu Y."/>
        </authorList>
    </citation>
    <scope>NUCLEOTIDE SEQUENCE [LARGE SCALE GENOMIC DNA]</scope>
    <source>
        <strain evidence="1 2">APH1</strain>
    </source>
</reference>
<dbReference type="InterPro" id="IPR046611">
    <property type="entry name" value="DUF6670"/>
</dbReference>
<organism evidence="1 2">
    <name type="scientific">Acinetobacter radioresistens</name>
    <dbReference type="NCBI Taxonomy" id="40216"/>
    <lineage>
        <taxon>Bacteria</taxon>
        <taxon>Pseudomonadati</taxon>
        <taxon>Pseudomonadota</taxon>
        <taxon>Gammaproteobacteria</taxon>
        <taxon>Moraxellales</taxon>
        <taxon>Moraxellaceae</taxon>
        <taxon>Acinetobacter</taxon>
    </lineage>
</organism>